<name>A0A098QUB7_9SPIO</name>
<evidence type="ECO:0000256" key="7">
    <source>
        <dbReference type="ARBA" id="ARBA00023239"/>
    </source>
</evidence>
<dbReference type="InterPro" id="IPR022643">
    <property type="entry name" value="De-COase2_C"/>
</dbReference>
<proteinExistence type="inferred from homology"/>
<evidence type="ECO:0000256" key="1">
    <source>
        <dbReference type="ARBA" id="ARBA00001933"/>
    </source>
</evidence>
<keyword evidence="14" id="KW-1185">Reference proteome</keyword>
<evidence type="ECO:0000256" key="5">
    <source>
        <dbReference type="ARBA" id="ARBA00022898"/>
    </source>
</evidence>
<comment type="caution">
    <text evidence="13">The sequence shown here is derived from an EMBL/GenBank/DDBJ whole genome shotgun (WGS) entry which is preliminary data.</text>
</comment>
<dbReference type="EMBL" id="JNUP01000066">
    <property type="protein sequence ID" value="KGE71435.1"/>
    <property type="molecule type" value="Genomic_DNA"/>
</dbReference>
<dbReference type="PANTHER" id="PTHR43727:SF1">
    <property type="entry name" value="CARBOXYNORSPERMIDINE_CARBOXYSPERMIDINE DECARBOXYLASE"/>
    <property type="match status" value="1"/>
</dbReference>
<comment type="cofactor">
    <cofactor evidence="1">
        <name>pyridoxal 5'-phosphate</name>
        <dbReference type="ChEBI" id="CHEBI:597326"/>
    </cofactor>
</comment>
<dbReference type="NCBIfam" id="TIGR01047">
    <property type="entry name" value="nspC"/>
    <property type="match status" value="1"/>
</dbReference>
<dbReference type="Proteomes" id="UP000029692">
    <property type="component" value="Unassembled WGS sequence"/>
</dbReference>
<dbReference type="Gene3D" id="2.40.37.10">
    <property type="entry name" value="Lyase, Ornithine Decarboxylase, Chain A, domain 1"/>
    <property type="match status" value="1"/>
</dbReference>
<dbReference type="GO" id="GO:0008295">
    <property type="term" value="P:spermidine biosynthetic process"/>
    <property type="evidence" value="ECO:0007669"/>
    <property type="project" value="UniProtKB-KW"/>
</dbReference>
<evidence type="ECO:0000313" key="14">
    <source>
        <dbReference type="Proteomes" id="UP000029692"/>
    </source>
</evidence>
<dbReference type="InterPro" id="IPR029066">
    <property type="entry name" value="PLP-binding_barrel"/>
</dbReference>
<dbReference type="SUPFAM" id="SSF51419">
    <property type="entry name" value="PLP-binding barrel"/>
    <property type="match status" value="2"/>
</dbReference>
<dbReference type="AlphaFoldDB" id="A0A098QUB7"/>
<dbReference type="CDD" id="cd06829">
    <property type="entry name" value="PLPDE_III_CANSDC"/>
    <property type="match status" value="1"/>
</dbReference>
<comment type="similarity">
    <text evidence="8">Belongs to the Orn/Lys/Arg decarboxylase class-II family. NspC subfamily.</text>
</comment>
<evidence type="ECO:0000259" key="12">
    <source>
        <dbReference type="Pfam" id="PF00278"/>
    </source>
</evidence>
<sequence>MPDPSIPGLAPDRPYFRGFDPSSVPTPCFVVDRAALQYNLDILSGISRDSSADILLALKAFSMFATFDQVRSSLSGTCASGVHEARLGREFVDKQVHSFAPAYNHQDLLQLLELSDHIVFNTPGQWARYSPACLEAHHINPSLRFGLRINPEHSEGTTPLYDPAGPFSRLGTSRQAFTRYLETLGDSPGTASPVDSASSGLVTDSWFRPGGILHGISGLHMHSLCEQDSFALERTVHALEEAWADVLARPEITWLNLGGGHHITKPYYDRSHLTALIHRLSSAYNLKIYLEPGEAIAIHTGILVTQVLDTLWNGMDLAILDTSATAHMPDTLEMPYRPDIWGAGLPGDEAHTYRLGGQTCLAGDILGDYSFPRPLNPGDRLVFDDMAHYTMVKTTTFNGIGLPSLALYDSRTGAVEVVKSFGYTDFKSRLS</sequence>
<dbReference type="GO" id="GO:0008836">
    <property type="term" value="F:diaminopimelate decarboxylase activity"/>
    <property type="evidence" value="ECO:0007669"/>
    <property type="project" value="TreeGrafter"/>
</dbReference>
<dbReference type="Pfam" id="PF00278">
    <property type="entry name" value="Orn_DAP_Arg_deC"/>
    <property type="match status" value="1"/>
</dbReference>
<feature type="domain" description="Orn/DAP/Arg decarboxylase 2 C-terminal" evidence="12">
    <location>
        <begin position="150"/>
        <end position="386"/>
    </location>
</feature>
<protein>
    <recommendedName>
        <fullName evidence="3">Carboxynorspermidine/carboxyspermidine decarboxylase</fullName>
        <ecNumber evidence="2">4.1.1.96</ecNumber>
    </recommendedName>
</protein>
<dbReference type="InterPro" id="IPR009006">
    <property type="entry name" value="Ala_racemase/Decarboxylase_C"/>
</dbReference>
<dbReference type="OrthoDB" id="9804410at2"/>
<evidence type="ECO:0000256" key="8">
    <source>
        <dbReference type="ARBA" id="ARBA00025802"/>
    </source>
</evidence>
<evidence type="ECO:0000256" key="9">
    <source>
        <dbReference type="ARBA" id="ARBA00047351"/>
    </source>
</evidence>
<keyword evidence="7" id="KW-0456">Lyase</keyword>
<dbReference type="RefSeq" id="WP_052078802.1">
    <property type="nucleotide sequence ID" value="NZ_JNUP01000066.1"/>
</dbReference>
<dbReference type="PANTHER" id="PTHR43727">
    <property type="entry name" value="DIAMINOPIMELATE DECARBOXYLASE"/>
    <property type="match status" value="1"/>
</dbReference>
<organism evidence="13 14">
    <name type="scientific">Spirochaeta lutea</name>
    <dbReference type="NCBI Taxonomy" id="1480694"/>
    <lineage>
        <taxon>Bacteria</taxon>
        <taxon>Pseudomonadati</taxon>
        <taxon>Spirochaetota</taxon>
        <taxon>Spirochaetia</taxon>
        <taxon>Spirochaetales</taxon>
        <taxon>Spirochaetaceae</taxon>
        <taxon>Spirochaeta</taxon>
    </lineage>
</organism>
<evidence type="ECO:0000256" key="3">
    <source>
        <dbReference type="ARBA" id="ARBA00013633"/>
    </source>
</evidence>
<dbReference type="InterPro" id="IPR005730">
    <property type="entry name" value="Nsp_de-COase"/>
</dbReference>
<dbReference type="PIRSF" id="PIRSF038941">
    <property type="entry name" value="NspC"/>
    <property type="match status" value="1"/>
</dbReference>
<dbReference type="EC" id="4.1.1.96" evidence="2"/>
<dbReference type="eggNOG" id="COG0019">
    <property type="taxonomic scope" value="Bacteria"/>
</dbReference>
<evidence type="ECO:0000256" key="11">
    <source>
        <dbReference type="PIRSR" id="PIRSR038941-1"/>
    </source>
</evidence>
<accession>A0A098QUB7</accession>
<feature type="binding site" evidence="11">
    <location>
        <position position="330"/>
    </location>
    <ligand>
        <name>substrate</name>
    </ligand>
</feature>
<evidence type="ECO:0000256" key="6">
    <source>
        <dbReference type="ARBA" id="ARBA00023066"/>
    </source>
</evidence>
<dbReference type="GO" id="GO:0009089">
    <property type="term" value="P:lysine biosynthetic process via diaminopimelate"/>
    <property type="evidence" value="ECO:0007669"/>
    <property type="project" value="TreeGrafter"/>
</dbReference>
<dbReference type="STRING" id="1480694.DC28_11635"/>
<keyword evidence="4" id="KW-0210">Decarboxylase</keyword>
<gene>
    <name evidence="13" type="ORF">DC28_11635</name>
</gene>
<dbReference type="SUPFAM" id="SSF50621">
    <property type="entry name" value="Alanine racemase C-terminal domain-like"/>
    <property type="match status" value="1"/>
</dbReference>
<evidence type="ECO:0000256" key="2">
    <source>
        <dbReference type="ARBA" id="ARBA00012259"/>
    </source>
</evidence>
<comment type="catalytic activity">
    <reaction evidence="10">
        <text>carboxynorspermidine + H(+) = norspermidine + CO2</text>
        <dbReference type="Rhea" id="RHEA:34099"/>
        <dbReference type="ChEBI" id="CHEBI:15378"/>
        <dbReference type="ChEBI" id="CHEBI:16526"/>
        <dbReference type="ChEBI" id="CHEBI:57920"/>
        <dbReference type="ChEBI" id="CHEBI:65070"/>
        <dbReference type="EC" id="4.1.1.96"/>
    </reaction>
</comment>
<evidence type="ECO:0000313" key="13">
    <source>
        <dbReference type="EMBL" id="KGE71435.1"/>
    </source>
</evidence>
<reference evidence="13 14" key="1">
    <citation type="submission" date="2014-05" db="EMBL/GenBank/DDBJ databases">
        <title>De novo Genome Sequence of Spirocheata sp.</title>
        <authorList>
            <person name="Shivani Y."/>
            <person name="Subhash Y."/>
            <person name="Tushar L."/>
            <person name="Sasikala C."/>
            <person name="Ramana C.V."/>
        </authorList>
    </citation>
    <scope>NUCLEOTIDE SEQUENCE [LARGE SCALE GENOMIC DNA]</scope>
    <source>
        <strain evidence="13 14">JC230</strain>
    </source>
</reference>
<evidence type="ECO:0000256" key="10">
    <source>
        <dbReference type="ARBA" id="ARBA00047389"/>
    </source>
</evidence>
<dbReference type="GO" id="GO:0045312">
    <property type="term" value="P:nor-spermidine biosynthetic process"/>
    <property type="evidence" value="ECO:0007669"/>
    <property type="project" value="InterPro"/>
</dbReference>
<comment type="catalytic activity">
    <reaction evidence="9">
        <text>carboxyspermidine + H(+) = spermidine + CO2</text>
        <dbReference type="Rhea" id="RHEA:34095"/>
        <dbReference type="ChEBI" id="CHEBI:15378"/>
        <dbReference type="ChEBI" id="CHEBI:16526"/>
        <dbReference type="ChEBI" id="CHEBI:57834"/>
        <dbReference type="ChEBI" id="CHEBI:65072"/>
        <dbReference type="EC" id="4.1.1.96"/>
    </reaction>
</comment>
<keyword evidence="5" id="KW-0663">Pyridoxal phosphate</keyword>
<feature type="binding site" evidence="11">
    <location>
        <position position="294"/>
    </location>
    <ligand>
        <name>substrate</name>
    </ligand>
</feature>
<evidence type="ECO:0000256" key="4">
    <source>
        <dbReference type="ARBA" id="ARBA00022793"/>
    </source>
</evidence>
<keyword evidence="6" id="KW-0745">Spermidine biosynthesis</keyword>
<dbReference type="Gene3D" id="3.20.20.10">
    <property type="entry name" value="Alanine racemase"/>
    <property type="match status" value="1"/>
</dbReference>